<dbReference type="PANTHER" id="PTHR48060:SF7">
    <property type="entry name" value="DNA DAMAGE-REPAIR_TOLERATION PROTEIN DRT100"/>
    <property type="match status" value="1"/>
</dbReference>
<dbReference type="EMBL" id="GDJX01002127">
    <property type="protein sequence ID" value="JAT65809.1"/>
    <property type="molecule type" value="Transcribed_RNA"/>
</dbReference>
<dbReference type="Pfam" id="PF13855">
    <property type="entry name" value="LRR_8"/>
    <property type="match status" value="2"/>
</dbReference>
<dbReference type="Pfam" id="PF08263">
    <property type="entry name" value="LRRNT_2"/>
    <property type="match status" value="1"/>
</dbReference>
<feature type="domain" description="Leucine-rich repeat-containing N-terminal plant-type" evidence="6">
    <location>
        <begin position="36"/>
        <end position="76"/>
    </location>
</feature>
<dbReference type="FunFam" id="3.80.10.10:FF:000041">
    <property type="entry name" value="LRR receptor-like serine/threonine-protein kinase ERECTA"/>
    <property type="match status" value="1"/>
</dbReference>
<evidence type="ECO:0000259" key="6">
    <source>
        <dbReference type="Pfam" id="PF08263"/>
    </source>
</evidence>
<keyword evidence="4" id="KW-0325">Glycoprotein</keyword>
<evidence type="ECO:0000256" key="2">
    <source>
        <dbReference type="ARBA" id="ARBA00022729"/>
    </source>
</evidence>
<evidence type="ECO:0000313" key="7">
    <source>
        <dbReference type="EMBL" id="JAT65809.1"/>
    </source>
</evidence>
<feature type="signal peptide" evidence="5">
    <location>
        <begin position="1"/>
        <end position="29"/>
    </location>
</feature>
<keyword evidence="1" id="KW-0433">Leucine-rich repeat</keyword>
<dbReference type="Gene3D" id="3.80.10.10">
    <property type="entry name" value="Ribonuclease Inhibitor"/>
    <property type="match status" value="2"/>
</dbReference>
<protein>
    <submittedName>
        <fullName evidence="7">DNA-damage-repair/toleration protein DRT100</fullName>
    </submittedName>
</protein>
<evidence type="ECO:0000256" key="3">
    <source>
        <dbReference type="ARBA" id="ARBA00022737"/>
    </source>
</evidence>
<organism evidence="7">
    <name type="scientific">Anthurium amnicola</name>
    <dbReference type="NCBI Taxonomy" id="1678845"/>
    <lineage>
        <taxon>Eukaryota</taxon>
        <taxon>Viridiplantae</taxon>
        <taxon>Streptophyta</taxon>
        <taxon>Embryophyta</taxon>
        <taxon>Tracheophyta</taxon>
        <taxon>Spermatophyta</taxon>
        <taxon>Magnoliopsida</taxon>
        <taxon>Liliopsida</taxon>
        <taxon>Araceae</taxon>
        <taxon>Pothoideae</taxon>
        <taxon>Potheae</taxon>
        <taxon>Anthurium</taxon>
    </lineage>
</organism>
<evidence type="ECO:0000256" key="5">
    <source>
        <dbReference type="SAM" id="SignalP"/>
    </source>
</evidence>
<gene>
    <name evidence="7" type="primary">DRT100_4</name>
    <name evidence="7" type="ORF">g.75439</name>
</gene>
<dbReference type="SUPFAM" id="SSF52058">
    <property type="entry name" value="L domain-like"/>
    <property type="match status" value="1"/>
</dbReference>
<dbReference type="InterPro" id="IPR053211">
    <property type="entry name" value="DNA_repair-toleration"/>
</dbReference>
<dbReference type="InterPro" id="IPR013210">
    <property type="entry name" value="LRR_N_plant-typ"/>
</dbReference>
<dbReference type="AlphaFoldDB" id="A0A1D1ZG37"/>
<reference evidence="7" key="1">
    <citation type="submission" date="2015-07" db="EMBL/GenBank/DDBJ databases">
        <title>Transcriptome Assembly of Anthurium amnicola.</title>
        <authorList>
            <person name="Suzuki J."/>
        </authorList>
    </citation>
    <scope>NUCLEOTIDE SEQUENCE</scope>
</reference>
<sequence length="354" mass="37927">MQCRRRPAMANLRLRHLLAFLLLLSVSDAVVNSCTPSDREALLAVKSALVDERHMGVFSTWSGTACCSGWYGVSCDPTDGRVTDITLRGESEHPLVSGRPGFMSGHLSPSLCRLDRLTTLVLADWRHVSGPIPSCLPSSLPHLRVLDLTGNQVSGPIPRSLPALSSLMHLDLTNNRITGDIPANFGDLGMLSRALLGGNLLTGDIPTSIGNMNRLADLDLGRNQISGEIPESLGGMRVLSTLYLEGNGLSGRIPGSLLANRGLSIVNLSRNELVGEIPDVFHERSYFTTLDLSYNLLTGKVPATLRAAAFVGHLDLSHNQLCGHIPQGEPFDHLQAASFSGNDCLCGGPLPRCT</sequence>
<dbReference type="InterPro" id="IPR001611">
    <property type="entry name" value="Leu-rich_rpt"/>
</dbReference>
<evidence type="ECO:0000256" key="4">
    <source>
        <dbReference type="ARBA" id="ARBA00023180"/>
    </source>
</evidence>
<name>A0A1D1ZG37_9ARAE</name>
<dbReference type="InterPro" id="IPR032675">
    <property type="entry name" value="LRR_dom_sf"/>
</dbReference>
<feature type="chain" id="PRO_5008900972" evidence="5">
    <location>
        <begin position="30"/>
        <end position="354"/>
    </location>
</feature>
<proteinExistence type="predicted"/>
<dbReference type="Pfam" id="PF00560">
    <property type="entry name" value="LRR_1"/>
    <property type="match status" value="2"/>
</dbReference>
<evidence type="ECO:0000256" key="1">
    <source>
        <dbReference type="ARBA" id="ARBA00022614"/>
    </source>
</evidence>
<accession>A0A1D1ZG37</accession>
<dbReference type="PANTHER" id="PTHR48060">
    <property type="entry name" value="DNA DAMAGE-REPAIR/TOLERATION PROTEIN DRT100"/>
    <property type="match status" value="1"/>
</dbReference>
<keyword evidence="3" id="KW-0677">Repeat</keyword>
<keyword evidence="2 5" id="KW-0732">Signal</keyword>